<evidence type="ECO:0000313" key="2">
    <source>
        <dbReference type="EMBL" id="ANY75843.1"/>
    </source>
</evidence>
<reference evidence="2" key="1">
    <citation type="submission" date="2016-08" db="EMBL/GenBank/DDBJ databases">
        <title>Complete Genome Seqeunce of Paenibacillus sp. nov. IHBB 9852 from high altitute lake of Indian trans-Himalayas.</title>
        <authorList>
            <person name="Kiran S."/>
            <person name="Swarnkar M.K."/>
            <person name="Rana A."/>
            <person name="Tewari R."/>
            <person name="Gulati A."/>
        </authorList>
    </citation>
    <scope>NUCLEOTIDE SEQUENCE [LARGE SCALE GENOMIC DNA]</scope>
    <source>
        <strain evidence="2">IHBB 9852</strain>
    </source>
</reference>
<organism evidence="2">
    <name type="scientific">Paenibacillus ihbetae</name>
    <dbReference type="NCBI Taxonomy" id="1870820"/>
    <lineage>
        <taxon>Bacteria</taxon>
        <taxon>Bacillati</taxon>
        <taxon>Bacillota</taxon>
        <taxon>Bacilli</taxon>
        <taxon>Bacillales</taxon>
        <taxon>Paenibacillaceae</taxon>
        <taxon>Paenibacillus</taxon>
    </lineage>
</organism>
<evidence type="ECO:0000313" key="4">
    <source>
        <dbReference type="Proteomes" id="UP000189059"/>
    </source>
</evidence>
<reference evidence="3 4" key="2">
    <citation type="submission" date="2016-12" db="EMBL/GenBank/DDBJ databases">
        <title>Genome sequencing and description of Paenibacillus sp. nov. from high altitude lake in the Indian Trans- Himalayas.</title>
        <authorList>
            <person name="Kiran S."/>
            <person name="Swarnkar M.K."/>
            <person name="Rana A."/>
            <person name="Tewari R."/>
            <person name="Gulati A."/>
        </authorList>
    </citation>
    <scope>NUCLEOTIDE SEQUENCE [LARGE SCALE GENOMIC DNA]</scope>
    <source>
        <strain evidence="3 4">IHBB 9951</strain>
    </source>
</reference>
<dbReference type="EMBL" id="MRVI01000001">
    <property type="protein sequence ID" value="OOC61988.1"/>
    <property type="molecule type" value="Genomic_DNA"/>
</dbReference>
<protein>
    <submittedName>
        <fullName evidence="2">Uncharacterized protein</fullName>
    </submittedName>
</protein>
<evidence type="ECO:0000313" key="3">
    <source>
        <dbReference type="EMBL" id="OOC61988.1"/>
    </source>
</evidence>
<dbReference type="OrthoDB" id="2663350at2"/>
<dbReference type="AlphaFoldDB" id="A0A1B2E798"/>
<gene>
    <name evidence="3" type="ORF">BBD40_09055</name>
    <name evidence="2" type="ORF">BBD41_26515</name>
</gene>
<accession>A0A1B2E798</accession>
<feature type="transmembrane region" description="Helical" evidence="1">
    <location>
        <begin position="164"/>
        <end position="183"/>
    </location>
</feature>
<proteinExistence type="predicted"/>
<keyword evidence="1" id="KW-0472">Membrane</keyword>
<dbReference type="GeneID" id="48311860"/>
<keyword evidence="4" id="KW-1185">Reference proteome</keyword>
<keyword evidence="1" id="KW-0812">Transmembrane</keyword>
<keyword evidence="1" id="KW-1133">Transmembrane helix</keyword>
<dbReference type="RefSeq" id="WP_077566794.1">
    <property type="nucleotide sequence ID" value="NZ_CP016809.1"/>
</dbReference>
<dbReference type="EMBL" id="CP016809">
    <property type="protein sequence ID" value="ANY75843.1"/>
    <property type="molecule type" value="Genomic_DNA"/>
</dbReference>
<dbReference type="Proteomes" id="UP000189059">
    <property type="component" value="Unassembled WGS sequence"/>
</dbReference>
<name>A0A1B2E798_9BACL</name>
<feature type="transmembrane region" description="Helical" evidence="1">
    <location>
        <begin position="131"/>
        <end position="157"/>
    </location>
</feature>
<feature type="transmembrane region" description="Helical" evidence="1">
    <location>
        <begin position="82"/>
        <end position="104"/>
    </location>
</feature>
<feature type="transmembrane region" description="Helical" evidence="1">
    <location>
        <begin position="195"/>
        <end position="217"/>
    </location>
</feature>
<evidence type="ECO:0000256" key="1">
    <source>
        <dbReference type="SAM" id="Phobius"/>
    </source>
</evidence>
<dbReference type="KEGG" id="pib:BBD41_26515"/>
<feature type="transmembrane region" description="Helical" evidence="1">
    <location>
        <begin position="46"/>
        <end position="70"/>
    </location>
</feature>
<feature type="transmembrane region" description="Helical" evidence="1">
    <location>
        <begin position="20"/>
        <end position="40"/>
    </location>
</feature>
<sequence>MRGISSVINIHLRHKLTWFYLPWMIMAFSFLVNLLIGVLINGETIYTGGLATIYIFMFVTSLTSAIQLFPFTTGFSIRRTDFFLGTLAFITLISIFNSVILVLLSHIEIGTGAWGDHMRFFNLPYLNDGSWLIQFIVNVILMLWFSMLGLGIGTFFLRFRGIRTFIMLAAVMIMISGLSLIAMRYEWWGPIIKWFASQSAFHLTLWMLPIVLILALCSRQCLRKSTV</sequence>